<feature type="domain" description="TIL" evidence="8">
    <location>
        <begin position="50"/>
        <end position="103"/>
    </location>
</feature>
<dbReference type="InterPro" id="IPR051368">
    <property type="entry name" value="SerProtInhib-TIL_Domain"/>
</dbReference>
<dbReference type="PANTHER" id="PTHR23259:SF70">
    <property type="entry name" value="ACCESSORY GLAND PROTEIN ACP62F-RELATED"/>
    <property type="match status" value="1"/>
</dbReference>
<keyword evidence="2" id="KW-0964">Secreted</keyword>
<keyword evidence="7" id="KW-0732">Signal</keyword>
<dbReference type="Proteomes" id="UP001175271">
    <property type="component" value="Unassembled WGS sequence"/>
</dbReference>
<dbReference type="GO" id="GO:0005576">
    <property type="term" value="C:extracellular region"/>
    <property type="evidence" value="ECO:0007669"/>
    <property type="project" value="UniProtKB-SubCell"/>
</dbReference>
<dbReference type="EMBL" id="JAUCMV010000005">
    <property type="protein sequence ID" value="KAK0396312.1"/>
    <property type="molecule type" value="Genomic_DNA"/>
</dbReference>
<evidence type="ECO:0000256" key="6">
    <source>
        <dbReference type="ARBA" id="ARBA00023157"/>
    </source>
</evidence>
<dbReference type="Gene3D" id="2.10.25.10">
    <property type="entry name" value="Laminin"/>
    <property type="match status" value="3"/>
</dbReference>
<evidence type="ECO:0000256" key="5">
    <source>
        <dbReference type="ARBA" id="ARBA00022900"/>
    </source>
</evidence>
<accession>A0AA39H243</accession>
<evidence type="ECO:0000259" key="8">
    <source>
        <dbReference type="Pfam" id="PF01826"/>
    </source>
</evidence>
<feature type="domain" description="TIL" evidence="8">
    <location>
        <begin position="207"/>
        <end position="261"/>
    </location>
</feature>
<feature type="chain" id="PRO_5041224439" description="TIL domain-containing protein" evidence="7">
    <location>
        <begin position="23"/>
        <end position="262"/>
    </location>
</feature>
<feature type="signal peptide" evidence="7">
    <location>
        <begin position="1"/>
        <end position="22"/>
    </location>
</feature>
<keyword evidence="10" id="KW-1185">Reference proteome</keyword>
<evidence type="ECO:0000256" key="7">
    <source>
        <dbReference type="SAM" id="SignalP"/>
    </source>
</evidence>
<dbReference type="SUPFAM" id="SSF57567">
    <property type="entry name" value="Serine protease inhibitors"/>
    <property type="match status" value="3"/>
</dbReference>
<dbReference type="GO" id="GO:0004867">
    <property type="term" value="F:serine-type endopeptidase inhibitor activity"/>
    <property type="evidence" value="ECO:0007669"/>
    <property type="project" value="UniProtKB-KW"/>
</dbReference>
<comment type="caution">
    <text evidence="9">The sequence shown here is derived from an EMBL/GenBank/DDBJ whole genome shotgun (WGS) entry which is preliminary data.</text>
</comment>
<evidence type="ECO:0000313" key="9">
    <source>
        <dbReference type="EMBL" id="KAK0396312.1"/>
    </source>
</evidence>
<evidence type="ECO:0000313" key="10">
    <source>
        <dbReference type="Proteomes" id="UP001175271"/>
    </source>
</evidence>
<organism evidence="9 10">
    <name type="scientific">Steinernema hermaphroditum</name>
    <dbReference type="NCBI Taxonomy" id="289476"/>
    <lineage>
        <taxon>Eukaryota</taxon>
        <taxon>Metazoa</taxon>
        <taxon>Ecdysozoa</taxon>
        <taxon>Nematoda</taxon>
        <taxon>Chromadorea</taxon>
        <taxon>Rhabditida</taxon>
        <taxon>Tylenchina</taxon>
        <taxon>Panagrolaimomorpha</taxon>
        <taxon>Strongyloidoidea</taxon>
        <taxon>Steinernematidae</taxon>
        <taxon>Steinernema</taxon>
    </lineage>
</organism>
<evidence type="ECO:0000256" key="2">
    <source>
        <dbReference type="ARBA" id="ARBA00022525"/>
    </source>
</evidence>
<comment type="subcellular location">
    <subcellularLocation>
        <location evidence="1">Secreted</location>
    </subcellularLocation>
</comment>
<evidence type="ECO:0000256" key="1">
    <source>
        <dbReference type="ARBA" id="ARBA00004613"/>
    </source>
</evidence>
<sequence>MSGSTVFFGFVLIIAVFGLVCAQDCNTNGDCSDGDQCVGRQCVMLPSLTCPKGMHYERCGSSCPADCEQKQPQLCPDICVEGCFCDAGLVLNDEGQCIPKDQCPSVKAEIVKRETKERKQDPRCPSKAEYRECTNLCPEKHCGNILEKSTCFSLRCGEPGCMCVEGHVRKTTNIKDGCVRRETCLADARQKKVQKRQGFLDAPVPVCRENEELKSCGTACEPSCENPEPKVCTYQCVINQCECKYGLLRHKNGSCVPREMCH</sequence>
<dbReference type="Pfam" id="PF01826">
    <property type="entry name" value="TIL"/>
    <property type="match status" value="3"/>
</dbReference>
<gene>
    <name evidence="9" type="ORF">QR680_001667</name>
</gene>
<evidence type="ECO:0000256" key="4">
    <source>
        <dbReference type="ARBA" id="ARBA00022737"/>
    </source>
</evidence>
<keyword evidence="3" id="KW-0646">Protease inhibitor</keyword>
<dbReference type="FunFam" id="2.10.25.10:FF:000153">
    <property type="entry name" value="MUC5B isoform 1"/>
    <property type="match status" value="1"/>
</dbReference>
<evidence type="ECO:0000256" key="3">
    <source>
        <dbReference type="ARBA" id="ARBA00022690"/>
    </source>
</evidence>
<name>A0AA39H243_9BILA</name>
<dbReference type="InterPro" id="IPR002919">
    <property type="entry name" value="TIL_dom"/>
</dbReference>
<keyword evidence="6" id="KW-1015">Disulfide bond</keyword>
<protein>
    <recommendedName>
        <fullName evidence="8">TIL domain-containing protein</fullName>
    </recommendedName>
</protein>
<dbReference type="PANTHER" id="PTHR23259">
    <property type="entry name" value="RIDDLE"/>
    <property type="match status" value="1"/>
</dbReference>
<keyword evidence="4" id="KW-0677">Repeat</keyword>
<reference evidence="9" key="1">
    <citation type="submission" date="2023-06" db="EMBL/GenBank/DDBJ databases">
        <title>Genomic analysis of the entomopathogenic nematode Steinernema hermaphroditum.</title>
        <authorList>
            <person name="Schwarz E.M."/>
            <person name="Heppert J.K."/>
            <person name="Baniya A."/>
            <person name="Schwartz H.T."/>
            <person name="Tan C.-H."/>
            <person name="Antoshechkin I."/>
            <person name="Sternberg P.W."/>
            <person name="Goodrich-Blair H."/>
            <person name="Dillman A.R."/>
        </authorList>
    </citation>
    <scope>NUCLEOTIDE SEQUENCE</scope>
    <source>
        <strain evidence="9">PS9179</strain>
        <tissue evidence="9">Whole animal</tissue>
    </source>
</reference>
<proteinExistence type="predicted"/>
<feature type="domain" description="TIL" evidence="8">
    <location>
        <begin position="124"/>
        <end position="184"/>
    </location>
</feature>
<dbReference type="CDD" id="cd19941">
    <property type="entry name" value="TIL"/>
    <property type="match status" value="2"/>
</dbReference>
<dbReference type="InterPro" id="IPR036084">
    <property type="entry name" value="Ser_inhib-like_sf"/>
</dbReference>
<keyword evidence="5" id="KW-0722">Serine protease inhibitor</keyword>
<dbReference type="AlphaFoldDB" id="A0AA39H243"/>